<evidence type="ECO:0000313" key="1">
    <source>
        <dbReference type="EMBL" id="KHN82044.1"/>
    </source>
</evidence>
<reference evidence="1 2" key="1">
    <citation type="submission" date="2014-11" db="EMBL/GenBank/DDBJ databases">
        <title>Genetic blueprint of the zoonotic pathogen Toxocara canis.</title>
        <authorList>
            <person name="Zhu X.-Q."/>
            <person name="Korhonen P.K."/>
            <person name="Cai H."/>
            <person name="Young N.D."/>
            <person name="Nejsum P."/>
            <person name="von Samson-Himmelstjerna G."/>
            <person name="Boag P.R."/>
            <person name="Tan P."/>
            <person name="Li Q."/>
            <person name="Min J."/>
            <person name="Yang Y."/>
            <person name="Wang X."/>
            <person name="Fang X."/>
            <person name="Hall R.S."/>
            <person name="Hofmann A."/>
            <person name="Sternberg P.W."/>
            <person name="Jex A.R."/>
            <person name="Gasser R.B."/>
        </authorList>
    </citation>
    <scope>NUCLEOTIDE SEQUENCE [LARGE SCALE GENOMIC DNA]</scope>
    <source>
        <strain evidence="1">PN_DK_2014</strain>
    </source>
</reference>
<evidence type="ECO:0000313" key="2">
    <source>
        <dbReference type="Proteomes" id="UP000031036"/>
    </source>
</evidence>
<comment type="caution">
    <text evidence="1">The sequence shown here is derived from an EMBL/GenBank/DDBJ whole genome shotgun (WGS) entry which is preliminary data.</text>
</comment>
<keyword evidence="2" id="KW-1185">Reference proteome</keyword>
<protein>
    <submittedName>
        <fullName evidence="1">Uncharacterized protein</fullName>
    </submittedName>
</protein>
<accession>A0A0B2VKX6</accession>
<dbReference type="AlphaFoldDB" id="A0A0B2VKX6"/>
<organism evidence="1 2">
    <name type="scientific">Toxocara canis</name>
    <name type="common">Canine roundworm</name>
    <dbReference type="NCBI Taxonomy" id="6265"/>
    <lineage>
        <taxon>Eukaryota</taxon>
        <taxon>Metazoa</taxon>
        <taxon>Ecdysozoa</taxon>
        <taxon>Nematoda</taxon>
        <taxon>Chromadorea</taxon>
        <taxon>Rhabditida</taxon>
        <taxon>Spirurina</taxon>
        <taxon>Ascaridomorpha</taxon>
        <taxon>Ascaridoidea</taxon>
        <taxon>Toxocaridae</taxon>
        <taxon>Toxocara</taxon>
    </lineage>
</organism>
<name>A0A0B2VKX6_TOXCA</name>
<sequence length="125" mass="14406">MVSTLEYLLTCCSGDHTCRSPLLFQQKISYNQEWYSITRLATALFCTKLDSYTLSSFVNLSEELWGSTERHYLIDQWARSIMSGSGEVEDEDGYTPPSNHLNDIEPYLNSYNDRDKALLEYAILI</sequence>
<dbReference type="EMBL" id="JPKZ01001416">
    <property type="protein sequence ID" value="KHN82044.1"/>
    <property type="molecule type" value="Genomic_DNA"/>
</dbReference>
<dbReference type="Proteomes" id="UP000031036">
    <property type="component" value="Unassembled WGS sequence"/>
</dbReference>
<proteinExistence type="predicted"/>
<dbReference type="STRING" id="6265.A0A0B2VKX6"/>
<gene>
    <name evidence="1" type="ORF">Tcan_15756</name>
</gene>
<dbReference type="OrthoDB" id="5854820at2759"/>